<evidence type="ECO:0000256" key="1">
    <source>
        <dbReference type="ARBA" id="ARBA00004651"/>
    </source>
</evidence>
<feature type="transmembrane region" description="Helical" evidence="7">
    <location>
        <begin position="77"/>
        <end position="98"/>
    </location>
</feature>
<dbReference type="PANTHER" id="PTHR33884:SF3">
    <property type="entry name" value="UPF0410 PROTEIN YMGE"/>
    <property type="match status" value="1"/>
</dbReference>
<evidence type="ECO:0000256" key="3">
    <source>
        <dbReference type="ARBA" id="ARBA00022475"/>
    </source>
</evidence>
<dbReference type="PANTHER" id="PTHR33884">
    <property type="entry name" value="UPF0410 PROTEIN YMGE"/>
    <property type="match status" value="1"/>
</dbReference>
<sequence length="162" mass="17131">MQKAQVRRTHDDLTHVDSFELNNPRRSRQGANGLTVRQIRRWSATPAARYGQGSRLLTGKPGTGNSATSIKERNVEITGIFTAIIIGLIIGALGRLVVPGKQNIPIWLTLVIGVVAALIGTFLAAAVGVDETPGIDWIELALQIGLAAAGVAAVAGARGRRH</sequence>
<name>A0A919N1L2_9ACTN</name>
<keyword evidence="5 7" id="KW-1133">Transmembrane helix</keyword>
<keyword evidence="4 7" id="KW-0812">Transmembrane</keyword>
<evidence type="ECO:0000256" key="2">
    <source>
        <dbReference type="ARBA" id="ARBA00011006"/>
    </source>
</evidence>
<dbReference type="GO" id="GO:0005886">
    <property type="term" value="C:plasma membrane"/>
    <property type="evidence" value="ECO:0007669"/>
    <property type="project" value="UniProtKB-SubCell"/>
</dbReference>
<gene>
    <name evidence="8" type="ORF">Ari01nite_92150</name>
</gene>
<feature type="transmembrane region" description="Helical" evidence="7">
    <location>
        <begin position="105"/>
        <end position="128"/>
    </location>
</feature>
<comment type="caution">
    <text evidence="8">The sequence shown here is derived from an EMBL/GenBank/DDBJ whole genome shotgun (WGS) entry which is preliminary data.</text>
</comment>
<dbReference type="Proteomes" id="UP000636960">
    <property type="component" value="Unassembled WGS sequence"/>
</dbReference>
<keyword evidence="3" id="KW-1003">Cell membrane</keyword>
<evidence type="ECO:0000256" key="6">
    <source>
        <dbReference type="ARBA" id="ARBA00023136"/>
    </source>
</evidence>
<evidence type="ECO:0008006" key="10">
    <source>
        <dbReference type="Google" id="ProtNLM"/>
    </source>
</evidence>
<reference evidence="8" key="1">
    <citation type="submission" date="2021-01" db="EMBL/GenBank/DDBJ databases">
        <title>Whole genome shotgun sequence of Actinoplanes rishiriensis NBRC 108556.</title>
        <authorList>
            <person name="Komaki H."/>
            <person name="Tamura T."/>
        </authorList>
    </citation>
    <scope>NUCLEOTIDE SEQUENCE</scope>
    <source>
        <strain evidence="8">NBRC 108556</strain>
    </source>
</reference>
<feature type="transmembrane region" description="Helical" evidence="7">
    <location>
        <begin position="140"/>
        <end position="157"/>
    </location>
</feature>
<evidence type="ECO:0000313" key="9">
    <source>
        <dbReference type="Proteomes" id="UP000636960"/>
    </source>
</evidence>
<evidence type="ECO:0000313" key="8">
    <source>
        <dbReference type="EMBL" id="GIF01751.1"/>
    </source>
</evidence>
<accession>A0A919N1L2</accession>
<comment type="similarity">
    <text evidence="2">Belongs to the UPF0410 family.</text>
</comment>
<protein>
    <recommendedName>
        <fullName evidence="10">Transglycosylase</fullName>
    </recommendedName>
</protein>
<keyword evidence="6 7" id="KW-0472">Membrane</keyword>
<organism evidence="8 9">
    <name type="scientific">Paractinoplanes rishiriensis</name>
    <dbReference type="NCBI Taxonomy" id="1050105"/>
    <lineage>
        <taxon>Bacteria</taxon>
        <taxon>Bacillati</taxon>
        <taxon>Actinomycetota</taxon>
        <taxon>Actinomycetes</taxon>
        <taxon>Micromonosporales</taxon>
        <taxon>Micromonosporaceae</taxon>
        <taxon>Paractinoplanes</taxon>
    </lineage>
</organism>
<dbReference type="EMBL" id="BOMV01000111">
    <property type="protein sequence ID" value="GIF01751.1"/>
    <property type="molecule type" value="Genomic_DNA"/>
</dbReference>
<dbReference type="AlphaFoldDB" id="A0A919N1L2"/>
<comment type="subcellular location">
    <subcellularLocation>
        <location evidence="1">Cell membrane</location>
        <topology evidence="1">Multi-pass membrane protein</topology>
    </subcellularLocation>
</comment>
<evidence type="ECO:0000256" key="5">
    <source>
        <dbReference type="ARBA" id="ARBA00022989"/>
    </source>
</evidence>
<proteinExistence type="inferred from homology"/>
<evidence type="ECO:0000256" key="7">
    <source>
        <dbReference type="SAM" id="Phobius"/>
    </source>
</evidence>
<keyword evidence="9" id="KW-1185">Reference proteome</keyword>
<dbReference type="InterPro" id="IPR007341">
    <property type="entry name" value="Transgly_assoc"/>
</dbReference>
<evidence type="ECO:0000256" key="4">
    <source>
        <dbReference type="ARBA" id="ARBA00022692"/>
    </source>
</evidence>